<protein>
    <recommendedName>
        <fullName evidence="1">Periplasmic copper-binding protein NosD beta helix domain-containing protein</fullName>
    </recommendedName>
</protein>
<dbReference type="InterPro" id="IPR006311">
    <property type="entry name" value="TAT_signal"/>
</dbReference>
<dbReference type="InterPro" id="IPR011050">
    <property type="entry name" value="Pectin_lyase_fold/virulence"/>
</dbReference>
<reference evidence="2 3" key="1">
    <citation type="journal article" date="2014" name="Nature">
        <title>An environmental bacterial taxon with a large and distinct metabolic repertoire.</title>
        <authorList>
            <person name="Wilson M.C."/>
            <person name="Mori T."/>
            <person name="Ruckert C."/>
            <person name="Uria A.R."/>
            <person name="Helf M.J."/>
            <person name="Takada K."/>
            <person name="Gernert C."/>
            <person name="Steffens U.A."/>
            <person name="Heycke N."/>
            <person name="Schmitt S."/>
            <person name="Rinke C."/>
            <person name="Helfrich E.J."/>
            <person name="Brachmann A.O."/>
            <person name="Gurgui C."/>
            <person name="Wakimoto T."/>
            <person name="Kracht M."/>
            <person name="Crusemann M."/>
            <person name="Hentschel U."/>
            <person name="Abe I."/>
            <person name="Matsunaga S."/>
            <person name="Kalinowski J."/>
            <person name="Takeyama H."/>
            <person name="Piel J."/>
        </authorList>
    </citation>
    <scope>NUCLEOTIDE SEQUENCE [LARGE SCALE GENOMIC DNA]</scope>
    <source>
        <strain evidence="3">TSY1</strain>
    </source>
</reference>
<dbReference type="InterPro" id="IPR006626">
    <property type="entry name" value="PbH1"/>
</dbReference>
<dbReference type="EMBL" id="AZHW01001296">
    <property type="protein sequence ID" value="ETW93149.1"/>
    <property type="molecule type" value="Genomic_DNA"/>
</dbReference>
<dbReference type="SMART" id="SM00710">
    <property type="entry name" value="PbH1"/>
    <property type="match status" value="7"/>
</dbReference>
<dbReference type="Pfam" id="PF05048">
    <property type="entry name" value="NosD"/>
    <property type="match status" value="1"/>
</dbReference>
<dbReference type="Proteomes" id="UP000019141">
    <property type="component" value="Unassembled WGS sequence"/>
</dbReference>
<accession>W4L5I1</accession>
<dbReference type="Gene3D" id="2.160.20.10">
    <property type="entry name" value="Single-stranded right-handed beta-helix, Pectin lyase-like"/>
    <property type="match status" value="2"/>
</dbReference>
<name>W4L5I1_ENTF1</name>
<dbReference type="AlphaFoldDB" id="W4L5I1"/>
<feature type="domain" description="Periplasmic copper-binding protein NosD beta helix" evidence="1">
    <location>
        <begin position="155"/>
        <end position="322"/>
    </location>
</feature>
<dbReference type="InterPro" id="IPR012334">
    <property type="entry name" value="Pectin_lyas_fold"/>
</dbReference>
<evidence type="ECO:0000313" key="2">
    <source>
        <dbReference type="EMBL" id="ETW93149.1"/>
    </source>
</evidence>
<proteinExistence type="predicted"/>
<dbReference type="HOGENOM" id="CLU_583539_0_0_7"/>
<keyword evidence="3" id="KW-1185">Reference proteome</keyword>
<dbReference type="InterPro" id="IPR007742">
    <property type="entry name" value="NosD_dom"/>
</dbReference>
<sequence>MRHGSRRVLSRRSTLWRVGLIALGILSLAGISPQAFASTQVVSADRVNCASDIAPDAPVRRRIQPAVREAIARGEDETILICPGTYFGPVTINDEDADIDFIGVGDKSDIIVRARSGSGGPIFRVLRAEHIGFFNLTVDGMSRMVPANGPGGVVTGIFFRRTEEATMDGIMVQNIDSRDGNAQGICIHMQGGNGVDQAFEIKDNILSNCTRVGVLADGEGVEAEVKRNIIVGPLGPHTFAPNGIQVSRGAEATIYENIIDAVESLTPTLGAGSGILAFCAEDAHIEDNIITGTDLGVSVADSEEITVLSNDLLGNAFSVLLQTVGFFFGNPNCPNGSHPPTENEISFNNLLESINVGIDVNTLDPSVGVPADNEVEGNVMEGQGFFGILVRQGEDNSFEDNLIFDDSSPDIVDQTTGNGTSGTANFYEDNACTGISIPEGLCDPILTFTNLATGGEVKSKPLVAVSPY</sequence>
<gene>
    <name evidence="2" type="ORF">ETSY1_40500</name>
</gene>
<organism evidence="2 3">
    <name type="scientific">Entotheonella factor</name>
    <dbReference type="NCBI Taxonomy" id="1429438"/>
    <lineage>
        <taxon>Bacteria</taxon>
        <taxon>Pseudomonadati</taxon>
        <taxon>Nitrospinota/Tectimicrobiota group</taxon>
        <taxon>Candidatus Tectimicrobiota</taxon>
        <taxon>Candidatus Entotheonellia</taxon>
        <taxon>Candidatus Entotheonellales</taxon>
        <taxon>Candidatus Entotheonellaceae</taxon>
        <taxon>Candidatus Entotheonella</taxon>
    </lineage>
</organism>
<evidence type="ECO:0000259" key="1">
    <source>
        <dbReference type="Pfam" id="PF05048"/>
    </source>
</evidence>
<dbReference type="SUPFAM" id="SSF51126">
    <property type="entry name" value="Pectin lyase-like"/>
    <property type="match status" value="1"/>
</dbReference>
<evidence type="ECO:0000313" key="3">
    <source>
        <dbReference type="Proteomes" id="UP000019141"/>
    </source>
</evidence>
<comment type="caution">
    <text evidence="2">The sequence shown here is derived from an EMBL/GenBank/DDBJ whole genome shotgun (WGS) entry which is preliminary data.</text>
</comment>
<dbReference type="PROSITE" id="PS51318">
    <property type="entry name" value="TAT"/>
    <property type="match status" value="1"/>
</dbReference>